<feature type="compositionally biased region" description="Basic residues" evidence="1">
    <location>
        <begin position="21"/>
        <end position="33"/>
    </location>
</feature>
<dbReference type="Proteomes" id="UP000023351">
    <property type="component" value="Unassembled WGS sequence"/>
</dbReference>
<reference evidence="2 3" key="1">
    <citation type="submission" date="2013-12" db="EMBL/GenBank/DDBJ databases">
        <authorList>
            <person name="Zelazny A."/>
            <person name="Olivier K."/>
            <person name="Holland S."/>
            <person name="Lenaerts A."/>
            <person name="Ordway D."/>
            <person name="DeGroote M.A."/>
            <person name="Parker T."/>
            <person name="Sizemore C."/>
            <person name="Tallon L.J."/>
            <person name="Sadzewicz L.K."/>
            <person name="Sengamalay N."/>
            <person name="Fraser C.M."/>
            <person name="Hine E."/>
            <person name="Shefchek K.A."/>
            <person name="Das S.P."/>
            <person name="Tettelin H."/>
        </authorList>
    </citation>
    <scope>NUCLEOTIDE SEQUENCE [LARGE SCALE GENOMIC DNA]</scope>
    <source>
        <strain evidence="2 3">1513</strain>
    </source>
</reference>
<evidence type="ECO:0000256" key="1">
    <source>
        <dbReference type="SAM" id="MobiDB-lite"/>
    </source>
</evidence>
<proteinExistence type="predicted"/>
<feature type="region of interest" description="Disordered" evidence="1">
    <location>
        <begin position="1"/>
        <end position="39"/>
    </location>
</feature>
<evidence type="ECO:0000313" key="3">
    <source>
        <dbReference type="Proteomes" id="UP000023351"/>
    </source>
</evidence>
<dbReference type="EMBL" id="JAOJ01000003">
    <property type="protein sequence ID" value="EUA67736.1"/>
    <property type="molecule type" value="Genomic_DNA"/>
</dbReference>
<dbReference type="AlphaFoldDB" id="X8DI57"/>
<sequence length="39" mass="4411">MMLWKLHNSGLAGPADATGKHLIRAKPRNRRGNRPYGLR</sequence>
<organism evidence="2 3">
    <name type="scientific">Mycobacteroides abscessus subsp. bolletii 1513</name>
    <dbReference type="NCBI Taxonomy" id="1299321"/>
    <lineage>
        <taxon>Bacteria</taxon>
        <taxon>Bacillati</taxon>
        <taxon>Actinomycetota</taxon>
        <taxon>Actinomycetes</taxon>
        <taxon>Mycobacteriales</taxon>
        <taxon>Mycobacteriaceae</taxon>
        <taxon>Mycobacteroides</taxon>
        <taxon>Mycobacteroides abscessus</taxon>
    </lineage>
</organism>
<protein>
    <submittedName>
        <fullName evidence="2">Uncharacterized protein</fullName>
    </submittedName>
</protein>
<gene>
    <name evidence="2" type="ORF">I540_4230</name>
</gene>
<comment type="caution">
    <text evidence="2">The sequence shown here is derived from an EMBL/GenBank/DDBJ whole genome shotgun (WGS) entry which is preliminary data.</text>
</comment>
<evidence type="ECO:0000313" key="2">
    <source>
        <dbReference type="EMBL" id="EUA67736.1"/>
    </source>
</evidence>
<accession>X8DI57</accession>
<name>X8DI57_9MYCO</name>